<evidence type="ECO:0000313" key="3">
    <source>
        <dbReference type="Proteomes" id="UP001235064"/>
    </source>
</evidence>
<proteinExistence type="predicted"/>
<gene>
    <name evidence="2" type="ORF">QSV35_04795</name>
</gene>
<organism evidence="2 3">
    <name type="scientific">Microbacterium candidum</name>
    <dbReference type="NCBI Taxonomy" id="3041922"/>
    <lineage>
        <taxon>Bacteria</taxon>
        <taxon>Bacillati</taxon>
        <taxon>Actinomycetota</taxon>
        <taxon>Actinomycetes</taxon>
        <taxon>Micrococcales</taxon>
        <taxon>Microbacteriaceae</taxon>
        <taxon>Microbacterium</taxon>
    </lineage>
</organism>
<name>A0ABT7MW06_9MICO</name>
<evidence type="ECO:0000256" key="1">
    <source>
        <dbReference type="SAM" id="MobiDB-lite"/>
    </source>
</evidence>
<evidence type="ECO:0000313" key="2">
    <source>
        <dbReference type="EMBL" id="MDL9978640.1"/>
    </source>
</evidence>
<dbReference type="EMBL" id="JASXSZ010000001">
    <property type="protein sequence ID" value="MDL9978640.1"/>
    <property type="molecule type" value="Genomic_DNA"/>
</dbReference>
<dbReference type="Proteomes" id="UP001235064">
    <property type="component" value="Unassembled WGS sequence"/>
</dbReference>
<comment type="caution">
    <text evidence="2">The sequence shown here is derived from an EMBL/GenBank/DDBJ whole genome shotgun (WGS) entry which is preliminary data.</text>
</comment>
<dbReference type="RefSeq" id="WP_286287221.1">
    <property type="nucleotide sequence ID" value="NZ_JASXSZ010000001.1"/>
</dbReference>
<accession>A0ABT7MW06</accession>
<sequence>MITSTASAPFHGGGGMLARPVMACLLWLSLIEREPAHDLPRRSTLLGEFVWISACAVGGMLTGYGGCIAAASAPAFVEGRVGGFAHASAMHVADVAGNDWFADTGQVRTRFAFVTNTNSLAAGTFVVRAVGPHARLDAVAIACQTAGYRKVPVRSQTIAYLQGVTWPCHALLVELTRTDPHETTVAEIELRADAQEELNDTQTPRRRSKPVRGNSNVA</sequence>
<feature type="region of interest" description="Disordered" evidence="1">
    <location>
        <begin position="191"/>
        <end position="218"/>
    </location>
</feature>
<keyword evidence="3" id="KW-1185">Reference proteome</keyword>
<protein>
    <submittedName>
        <fullName evidence="2">Uncharacterized protein</fullName>
    </submittedName>
</protein>
<reference evidence="2 3" key="1">
    <citation type="submission" date="2023-06" db="EMBL/GenBank/DDBJ databases">
        <title>Microbacterium sp. nov., isolated from a waste landfill.</title>
        <authorList>
            <person name="Wen W."/>
        </authorList>
    </citation>
    <scope>NUCLEOTIDE SEQUENCE [LARGE SCALE GENOMIC DNA]</scope>
    <source>
        <strain evidence="2 3">ASV49</strain>
    </source>
</reference>